<dbReference type="InterPro" id="IPR036361">
    <property type="entry name" value="SAP_dom_sf"/>
</dbReference>
<keyword evidence="3" id="KW-0804">Transcription</keyword>
<keyword evidence="2" id="KW-0805">Transcription regulation</keyword>
<feature type="compositionally biased region" description="Low complexity" evidence="4">
    <location>
        <begin position="557"/>
        <end position="570"/>
    </location>
</feature>
<feature type="compositionally biased region" description="Basic and acidic residues" evidence="4">
    <location>
        <begin position="465"/>
        <end position="474"/>
    </location>
</feature>
<feature type="region of interest" description="Disordered" evidence="4">
    <location>
        <begin position="25"/>
        <end position="69"/>
    </location>
</feature>
<feature type="compositionally biased region" description="Basic and acidic residues" evidence="4">
    <location>
        <begin position="428"/>
        <end position="456"/>
    </location>
</feature>
<protein>
    <recommendedName>
        <fullName evidence="6">SAP domain-containing protein</fullName>
    </recommendedName>
</protein>
<name>A0A7S4MW44_9STRA</name>
<feature type="region of interest" description="Disordered" evidence="4">
    <location>
        <begin position="295"/>
        <end position="587"/>
    </location>
</feature>
<feature type="domain" description="SAP" evidence="6">
    <location>
        <begin position="737"/>
        <end position="770"/>
    </location>
</feature>
<dbReference type="Gene3D" id="3.30.70.940">
    <property type="entry name" value="NusG, N-terminal domain"/>
    <property type="match status" value="1"/>
</dbReference>
<dbReference type="EMBL" id="HBKQ01029122">
    <property type="protein sequence ID" value="CAE2248053.1"/>
    <property type="molecule type" value="Transcribed_RNA"/>
</dbReference>
<evidence type="ECO:0000256" key="3">
    <source>
        <dbReference type="ARBA" id="ARBA00023163"/>
    </source>
</evidence>
<dbReference type="InterPro" id="IPR003034">
    <property type="entry name" value="SAP_dom"/>
</dbReference>
<organism evidence="7">
    <name type="scientific">Odontella aurita</name>
    <dbReference type="NCBI Taxonomy" id="265563"/>
    <lineage>
        <taxon>Eukaryota</taxon>
        <taxon>Sar</taxon>
        <taxon>Stramenopiles</taxon>
        <taxon>Ochrophyta</taxon>
        <taxon>Bacillariophyta</taxon>
        <taxon>Mediophyceae</taxon>
        <taxon>Biddulphiophycidae</taxon>
        <taxon>Eupodiscales</taxon>
        <taxon>Odontellaceae</taxon>
        <taxon>Odontella</taxon>
    </lineage>
</organism>
<gene>
    <name evidence="7" type="ORF">OAUR00152_LOCUS19829</name>
</gene>
<evidence type="ECO:0000256" key="2">
    <source>
        <dbReference type="ARBA" id="ARBA00023015"/>
    </source>
</evidence>
<feature type="signal peptide" evidence="5">
    <location>
        <begin position="1"/>
        <end position="25"/>
    </location>
</feature>
<feature type="compositionally biased region" description="Acidic residues" evidence="4">
    <location>
        <begin position="649"/>
        <end position="659"/>
    </location>
</feature>
<feature type="compositionally biased region" description="Low complexity" evidence="4">
    <location>
        <begin position="479"/>
        <end position="488"/>
    </location>
</feature>
<dbReference type="SUPFAM" id="SSF68906">
    <property type="entry name" value="SAP domain"/>
    <property type="match status" value="1"/>
</dbReference>
<dbReference type="GO" id="GO:0031564">
    <property type="term" value="P:transcription antitermination"/>
    <property type="evidence" value="ECO:0007669"/>
    <property type="project" value="UniProtKB-KW"/>
</dbReference>
<keyword evidence="5" id="KW-0732">Signal</keyword>
<evidence type="ECO:0000259" key="6">
    <source>
        <dbReference type="PROSITE" id="PS50800"/>
    </source>
</evidence>
<keyword evidence="1" id="KW-0889">Transcription antitermination</keyword>
<dbReference type="InterPro" id="IPR043425">
    <property type="entry name" value="NusG-like"/>
</dbReference>
<dbReference type="GO" id="GO:0006354">
    <property type="term" value="P:DNA-templated transcription elongation"/>
    <property type="evidence" value="ECO:0007669"/>
    <property type="project" value="InterPro"/>
</dbReference>
<evidence type="ECO:0000256" key="1">
    <source>
        <dbReference type="ARBA" id="ARBA00022814"/>
    </source>
</evidence>
<dbReference type="AlphaFoldDB" id="A0A7S4MW44"/>
<dbReference type="PANTHER" id="PTHR30265">
    <property type="entry name" value="RHO-INTERACTING TRANSCRIPTION TERMINATION FACTOR NUSG"/>
    <property type="match status" value="1"/>
</dbReference>
<dbReference type="PANTHER" id="PTHR30265:SF4">
    <property type="entry name" value="KOW MOTIF FAMILY PROTEIN, EXPRESSED"/>
    <property type="match status" value="1"/>
</dbReference>
<dbReference type="SUPFAM" id="SSF82679">
    <property type="entry name" value="N-utilization substance G protein NusG, N-terminal domain"/>
    <property type="match status" value="1"/>
</dbReference>
<evidence type="ECO:0000256" key="5">
    <source>
        <dbReference type="SAM" id="SignalP"/>
    </source>
</evidence>
<feature type="compositionally biased region" description="Low complexity" evidence="4">
    <location>
        <begin position="49"/>
        <end position="69"/>
    </location>
</feature>
<reference evidence="7" key="1">
    <citation type="submission" date="2021-01" db="EMBL/GenBank/DDBJ databases">
        <authorList>
            <person name="Corre E."/>
            <person name="Pelletier E."/>
            <person name="Niang G."/>
            <person name="Scheremetjew M."/>
            <person name="Finn R."/>
            <person name="Kale V."/>
            <person name="Holt S."/>
            <person name="Cochrane G."/>
            <person name="Meng A."/>
            <person name="Brown T."/>
            <person name="Cohen L."/>
        </authorList>
    </citation>
    <scope>NUCLEOTIDE SEQUENCE</scope>
    <source>
        <strain evidence="7">Isolate 1302-5</strain>
    </source>
</reference>
<feature type="compositionally biased region" description="Polar residues" evidence="4">
    <location>
        <begin position="526"/>
        <end position="536"/>
    </location>
</feature>
<feature type="compositionally biased region" description="Basic and acidic residues" evidence="4">
    <location>
        <begin position="313"/>
        <end position="327"/>
    </location>
</feature>
<dbReference type="Gene3D" id="1.10.720.30">
    <property type="entry name" value="SAP domain"/>
    <property type="match status" value="1"/>
</dbReference>
<feature type="compositionally biased region" description="Low complexity" evidence="4">
    <location>
        <begin position="690"/>
        <end position="726"/>
    </location>
</feature>
<dbReference type="InterPro" id="IPR006645">
    <property type="entry name" value="NGN-like_dom"/>
</dbReference>
<evidence type="ECO:0000256" key="4">
    <source>
        <dbReference type="SAM" id="MobiDB-lite"/>
    </source>
</evidence>
<accession>A0A7S4MW44</accession>
<dbReference type="Pfam" id="PF02357">
    <property type="entry name" value="NusG"/>
    <property type="match status" value="1"/>
</dbReference>
<feature type="region of interest" description="Disordered" evidence="4">
    <location>
        <begin position="624"/>
        <end position="739"/>
    </location>
</feature>
<feature type="compositionally biased region" description="Basic and acidic residues" evidence="4">
    <location>
        <begin position="352"/>
        <end position="399"/>
    </location>
</feature>
<feature type="compositionally biased region" description="Low complexity" evidence="4">
    <location>
        <begin position="638"/>
        <end position="648"/>
    </location>
</feature>
<sequence>MAPMTVSKGALAALLLSSALDGSNAFQPSSPQAGGRFGVSAPKPLGRRVPSPSVVPTSSSPVPAQATSTSLGGKLWDKLGIESDDPGEYHWYVINCIATMELQLLQQVKRAAAEMPPRDRKYIKKLTVPTQRSLRSHGPKNVVDVKALYPGYVFCQIRLCPETYEPLQRCPLTRSWMGTVHMKGMRKLPVIPVSLNDDEVEKFQLLDEETDAMHAKYGKDYDGSGDSGKDLLDQYAGYEVDGMVKVLGGKHGGEDGVVKRLKDGKIKVRLFTYGTSFDEWYEPKEIRPMTDAEVLKGFTGPEGPVSQTDYEESIGRKPKDFGRRGAVDEGGPGGRRGSLRNQLTGSMSGGQGDRRNTRRDRQARGERGAQRDNFGRTREEAEREDKQWKQYKEQQKAEESTQGSWGLKGDKPWMYEDTQDISGQDDAADARQEDDRRRMRRRDGGGDERFGGDRDWQSAGPSTGRKVDRSRDDGGWDTSGGAKDSSSGGDDDDFFAALMDDLSDTLDSASSNDRAPSSRGGGSAKPSRSNVASQTQQREEDDFFASLMSDLGDDEPAPASAGKASSRAPSSGGGGGDDDDFFAALEADLSDTLDAPASSSSAASSGGAAAADDDFFASLESDLSGALDAPLPSPSPSSSPKKAAAPAAADDDFFASLEEEMSRDLDSPPPSSSSGRSGGGGAAAEEDDFFAALESDLSSELDSSPASVPAPAVKRAAPAPAASAASSGGGGGGGENLSKLTVPALKDMLRERGLKVGGKKAELIERLQTH</sequence>
<feature type="compositionally biased region" description="Low complexity" evidence="4">
    <location>
        <begin position="495"/>
        <end position="511"/>
    </location>
</feature>
<dbReference type="SMART" id="SM00513">
    <property type="entry name" value="SAP"/>
    <property type="match status" value="1"/>
</dbReference>
<dbReference type="Pfam" id="PF02037">
    <property type="entry name" value="SAP"/>
    <property type="match status" value="1"/>
</dbReference>
<dbReference type="PROSITE" id="PS50800">
    <property type="entry name" value="SAP"/>
    <property type="match status" value="1"/>
</dbReference>
<proteinExistence type="predicted"/>
<dbReference type="InterPro" id="IPR036735">
    <property type="entry name" value="NGN_dom_sf"/>
</dbReference>
<feature type="chain" id="PRO_5031142111" description="SAP domain-containing protein" evidence="5">
    <location>
        <begin position="26"/>
        <end position="770"/>
    </location>
</feature>
<evidence type="ECO:0000313" key="7">
    <source>
        <dbReference type="EMBL" id="CAE2248053.1"/>
    </source>
</evidence>